<dbReference type="Pfam" id="PF13609">
    <property type="entry name" value="Porin_4"/>
    <property type="match status" value="1"/>
</dbReference>
<dbReference type="PANTHER" id="PTHR34501">
    <property type="entry name" value="PROTEIN YDDL-RELATED"/>
    <property type="match status" value="1"/>
</dbReference>
<keyword evidence="8" id="KW-0626">Porin</keyword>
<evidence type="ECO:0000256" key="10">
    <source>
        <dbReference type="ARBA" id="ARBA00023237"/>
    </source>
</evidence>
<keyword evidence="5" id="KW-0812">Transmembrane</keyword>
<feature type="domain" description="Porin" evidence="11">
    <location>
        <begin position="2"/>
        <end position="335"/>
    </location>
</feature>
<dbReference type="PRINTS" id="PR00184">
    <property type="entry name" value="NEISSPPORIN"/>
</dbReference>
<dbReference type="GO" id="GO:0009279">
    <property type="term" value="C:cell outer membrane"/>
    <property type="evidence" value="ECO:0007669"/>
    <property type="project" value="UniProtKB-SubCell"/>
</dbReference>
<evidence type="ECO:0000256" key="1">
    <source>
        <dbReference type="ARBA" id="ARBA00004571"/>
    </source>
</evidence>
<dbReference type="InterPro" id="IPR033900">
    <property type="entry name" value="Gram_neg_porin_domain"/>
</dbReference>
<dbReference type="InterPro" id="IPR002299">
    <property type="entry name" value="Porin_Neis"/>
</dbReference>
<protein>
    <submittedName>
        <fullName evidence="12">Outer membrane protein OmpU</fullName>
    </submittedName>
</protein>
<keyword evidence="6" id="KW-0732">Signal</keyword>
<dbReference type="InterPro" id="IPR023614">
    <property type="entry name" value="Porin_dom_sf"/>
</dbReference>
<dbReference type="InterPro" id="IPR001702">
    <property type="entry name" value="Porin_Gram-ve"/>
</dbReference>
<evidence type="ECO:0000256" key="9">
    <source>
        <dbReference type="ARBA" id="ARBA00023136"/>
    </source>
</evidence>
<evidence type="ECO:0000256" key="3">
    <source>
        <dbReference type="ARBA" id="ARBA00022448"/>
    </source>
</evidence>
<dbReference type="PANTHER" id="PTHR34501:SF9">
    <property type="entry name" value="MAJOR OUTER MEMBRANE PROTEIN P.IA"/>
    <property type="match status" value="1"/>
</dbReference>
<dbReference type="SUPFAM" id="SSF56935">
    <property type="entry name" value="Porins"/>
    <property type="match status" value="1"/>
</dbReference>
<dbReference type="GO" id="GO:0046930">
    <property type="term" value="C:pore complex"/>
    <property type="evidence" value="ECO:0007669"/>
    <property type="project" value="UniProtKB-KW"/>
</dbReference>
<gene>
    <name evidence="12" type="ORF">SAMN05192542_10836</name>
</gene>
<evidence type="ECO:0000259" key="11">
    <source>
        <dbReference type="Pfam" id="PF13609"/>
    </source>
</evidence>
<dbReference type="Proteomes" id="UP000199120">
    <property type="component" value="Unassembled WGS sequence"/>
</dbReference>
<evidence type="ECO:0000313" key="12">
    <source>
        <dbReference type="EMBL" id="SEL45640.1"/>
    </source>
</evidence>
<name>A0A1H7QC02_9BURK</name>
<organism evidence="12 13">
    <name type="scientific">Paraburkholderia caballeronis</name>
    <dbReference type="NCBI Taxonomy" id="416943"/>
    <lineage>
        <taxon>Bacteria</taxon>
        <taxon>Pseudomonadati</taxon>
        <taxon>Pseudomonadota</taxon>
        <taxon>Betaproteobacteria</taxon>
        <taxon>Burkholderiales</taxon>
        <taxon>Burkholderiaceae</taxon>
        <taxon>Paraburkholderia</taxon>
    </lineage>
</organism>
<reference evidence="13" key="1">
    <citation type="submission" date="2016-10" db="EMBL/GenBank/DDBJ databases">
        <authorList>
            <person name="Varghese N."/>
            <person name="Submissions S."/>
        </authorList>
    </citation>
    <scope>NUCLEOTIDE SEQUENCE [LARGE SCALE GENOMIC DNA]</scope>
    <source>
        <strain evidence="13">LMG 26416</strain>
    </source>
</reference>
<keyword evidence="3" id="KW-0813">Transport</keyword>
<evidence type="ECO:0000256" key="6">
    <source>
        <dbReference type="ARBA" id="ARBA00022729"/>
    </source>
</evidence>
<dbReference type="InterPro" id="IPR050298">
    <property type="entry name" value="Gram-neg_bact_OMP"/>
</dbReference>
<evidence type="ECO:0000256" key="4">
    <source>
        <dbReference type="ARBA" id="ARBA00022452"/>
    </source>
</evidence>
<keyword evidence="4" id="KW-1134">Transmembrane beta strand</keyword>
<sequence length="370" mass="39803">MVLACMSAGAYAQSSVEIYGLIDAGITYVSNQGGSRLYQFADGINFGNRFGLEGSEDLGGGYKAVFRLENGFSLGTGGLNQGGSMFGRQAYVGLSNQYGTLTLGNQYDFVFDYLTEFSATGYALAYGGHMGDVDRQGGDRLNNSVKFSSNDFHGLRFGAMYSFGNVAGSLRENSAWSAGAKYDQGNLSLAAVYTQLNNPHGIAALDPYNQLGVFTFLNQTVATRNPATGQVTDLYPYGTAFPVDRQSMGEVGASYKLGNLTLTGNVTATTFKGYGTQQTLWVYEAGALYSVTPQLLGIAGYEYQKMGDVHWNQPTIGAYYYLSKRTSFYAAVSYQVASGPLNATQGQGFYFGPSSNHEQTSARIAIIHKF</sequence>
<evidence type="ECO:0000313" key="13">
    <source>
        <dbReference type="Proteomes" id="UP000199120"/>
    </source>
</evidence>
<dbReference type="STRING" id="416943.SAMN05445871_4659"/>
<evidence type="ECO:0000256" key="2">
    <source>
        <dbReference type="ARBA" id="ARBA00011233"/>
    </source>
</evidence>
<comment type="subunit">
    <text evidence="2">Homotrimer.</text>
</comment>
<accession>A0A1H7QC02</accession>
<dbReference type="AlphaFoldDB" id="A0A1H7QC02"/>
<keyword evidence="9" id="KW-0472">Membrane</keyword>
<keyword evidence="10" id="KW-0998">Cell outer membrane</keyword>
<dbReference type="CDD" id="cd00342">
    <property type="entry name" value="gram_neg_porins"/>
    <property type="match status" value="1"/>
</dbReference>
<proteinExistence type="predicted"/>
<comment type="subcellular location">
    <subcellularLocation>
        <location evidence="1">Cell outer membrane</location>
        <topology evidence="1">Multi-pass membrane protein</topology>
    </subcellularLocation>
</comment>
<dbReference type="PRINTS" id="PR00182">
    <property type="entry name" value="ECOLNEIPORIN"/>
</dbReference>
<dbReference type="EMBL" id="FOAJ01000008">
    <property type="protein sequence ID" value="SEL45640.1"/>
    <property type="molecule type" value="Genomic_DNA"/>
</dbReference>
<evidence type="ECO:0000256" key="8">
    <source>
        <dbReference type="ARBA" id="ARBA00023114"/>
    </source>
</evidence>
<dbReference type="Gene3D" id="2.40.160.10">
    <property type="entry name" value="Porin"/>
    <property type="match status" value="1"/>
</dbReference>
<evidence type="ECO:0000256" key="7">
    <source>
        <dbReference type="ARBA" id="ARBA00023065"/>
    </source>
</evidence>
<dbReference type="GO" id="GO:0034220">
    <property type="term" value="P:monoatomic ion transmembrane transport"/>
    <property type="evidence" value="ECO:0007669"/>
    <property type="project" value="InterPro"/>
</dbReference>
<keyword evidence="7" id="KW-0406">Ion transport</keyword>
<evidence type="ECO:0000256" key="5">
    <source>
        <dbReference type="ARBA" id="ARBA00022692"/>
    </source>
</evidence>
<keyword evidence="13" id="KW-1185">Reference proteome</keyword>
<dbReference type="GO" id="GO:0015288">
    <property type="term" value="F:porin activity"/>
    <property type="evidence" value="ECO:0007669"/>
    <property type="project" value="UniProtKB-KW"/>
</dbReference>